<dbReference type="EMBL" id="JAAAUY010000003">
    <property type="protein sequence ID" value="KAF9338333.1"/>
    <property type="molecule type" value="Genomic_DNA"/>
</dbReference>
<gene>
    <name evidence="7" type="ORF">BG006_005315</name>
</gene>
<dbReference type="InterPro" id="IPR007173">
    <property type="entry name" value="ALO_C"/>
</dbReference>
<evidence type="ECO:0000259" key="6">
    <source>
        <dbReference type="PROSITE" id="PS51387"/>
    </source>
</evidence>
<protein>
    <recommendedName>
        <fullName evidence="3">D-arabinono-1,4-lactone oxidase</fullName>
        <ecNumber evidence="3">1.1.3.37</ecNumber>
    </recommendedName>
    <alternativeName>
        <fullName evidence="5">L-galactono-gamma-lactone oxidase</fullName>
    </alternativeName>
</protein>
<dbReference type="SUPFAM" id="SSF56176">
    <property type="entry name" value="FAD-binding/transporter-associated domain-like"/>
    <property type="match status" value="1"/>
</dbReference>
<evidence type="ECO:0000313" key="7">
    <source>
        <dbReference type="EMBL" id="KAF9338333.1"/>
    </source>
</evidence>
<evidence type="ECO:0000256" key="5">
    <source>
        <dbReference type="ARBA" id="ARBA00033418"/>
    </source>
</evidence>
<keyword evidence="8" id="KW-1185">Reference proteome</keyword>
<dbReference type="PIRSF" id="PIRSF000136">
    <property type="entry name" value="LGO_GLO"/>
    <property type="match status" value="1"/>
</dbReference>
<dbReference type="InterPro" id="IPR006093">
    <property type="entry name" value="Oxy_OxRdtase_FAD_BS"/>
</dbReference>
<dbReference type="InterPro" id="IPR006094">
    <property type="entry name" value="Oxid_FAD_bind_N"/>
</dbReference>
<dbReference type="Gene3D" id="3.30.70.2520">
    <property type="match status" value="1"/>
</dbReference>
<evidence type="ECO:0000256" key="3">
    <source>
        <dbReference type="ARBA" id="ARBA00013136"/>
    </source>
</evidence>
<evidence type="ECO:0000256" key="1">
    <source>
        <dbReference type="ARBA" id="ARBA00005083"/>
    </source>
</evidence>
<dbReference type="PANTHER" id="PTHR43762">
    <property type="entry name" value="L-GULONOLACTONE OXIDASE"/>
    <property type="match status" value="1"/>
</dbReference>
<dbReference type="Pfam" id="PF01565">
    <property type="entry name" value="FAD_binding_4"/>
    <property type="match status" value="1"/>
</dbReference>
<dbReference type="InterPro" id="IPR016167">
    <property type="entry name" value="FAD-bd_PCMH_sub1"/>
</dbReference>
<keyword evidence="4" id="KW-0560">Oxidoreductase</keyword>
<sequence>MTKPDAPTLPAAGTTEEVAVKNRLVKSVMTAVDGVAYSTDPWTNWGGNVASNPERTFHPKTLNDLQAIIREANARNKKIRCAGSGHSWSTTASTNDYLVDVKGMNRIHTPVASEEGWTVTIEMGVLVSELDNALRQNNPPLSLPSNVVPDCHGTSISARTMSDKITEMKIVNAMGELVTYSETKDPEAFSAACLNLGLLGIIYTATLKVEVMNTRLRVMDSYPTLKSVLHGADAGLKLKAMILKNDSTQFLYWPFKRFGDEQYNDNIWLKQWERTTEPADNLAGFADRPPMVDNPFFASFHVGERIMEVPDAIHFPTGDGVTTVVDAGVAFKADADFKNAIEAFNDLIERNYRYSTGGPFLLDTVLEMRFIKASSKMMSPAYDQDPDAIYCMLNVMAASGTPGFDEYSTKAVADWVQRFNAKPHWPRLWEAVPDVYPYLRREYGDRLVRFNRIRKEQDPKDMFVNRTFEKLVADL</sequence>
<evidence type="ECO:0000256" key="2">
    <source>
        <dbReference type="ARBA" id="ARBA00005466"/>
    </source>
</evidence>
<name>A0A9P5SY08_9FUNG</name>
<comment type="pathway">
    <text evidence="1">Cofactor biosynthesis; D-erythroascorbate biosynthesis; dehydro-D-arabinono-1,4-lactone from D-arabinose: step 2/2.</text>
</comment>
<dbReference type="InterPro" id="IPR016166">
    <property type="entry name" value="FAD-bd_PCMH"/>
</dbReference>
<dbReference type="AlphaFoldDB" id="A0A9P5SY08"/>
<dbReference type="Proteomes" id="UP000696485">
    <property type="component" value="Unassembled WGS sequence"/>
</dbReference>
<dbReference type="PROSITE" id="PS51387">
    <property type="entry name" value="FAD_PCMH"/>
    <property type="match status" value="1"/>
</dbReference>
<dbReference type="Gene3D" id="3.30.465.10">
    <property type="match status" value="1"/>
</dbReference>
<dbReference type="Gene3D" id="3.30.43.10">
    <property type="entry name" value="Uridine Diphospho-n-acetylenolpyruvylglucosamine Reductase, domain 2"/>
    <property type="match status" value="1"/>
</dbReference>
<feature type="domain" description="FAD-binding PCMH-type" evidence="6">
    <location>
        <begin position="49"/>
        <end position="212"/>
    </location>
</feature>
<dbReference type="InterPro" id="IPR016169">
    <property type="entry name" value="FAD-bd_PCMH_sub2"/>
</dbReference>
<dbReference type="PROSITE" id="PS00862">
    <property type="entry name" value="OX2_COVAL_FAD"/>
    <property type="match status" value="1"/>
</dbReference>
<comment type="similarity">
    <text evidence="2">Belongs to the oxygen-dependent FAD-linked oxidoreductase family.</text>
</comment>
<evidence type="ECO:0000256" key="4">
    <source>
        <dbReference type="ARBA" id="ARBA00023002"/>
    </source>
</evidence>
<dbReference type="GO" id="GO:0003885">
    <property type="term" value="F:D-arabinono-1,4-lactone oxidase activity"/>
    <property type="evidence" value="ECO:0007669"/>
    <property type="project" value="UniProtKB-EC"/>
</dbReference>
<dbReference type="Pfam" id="PF04030">
    <property type="entry name" value="ALO"/>
    <property type="match status" value="1"/>
</dbReference>
<accession>A0A9P5SY08</accession>
<comment type="caution">
    <text evidence="7">The sequence shown here is derived from an EMBL/GenBank/DDBJ whole genome shotgun (WGS) entry which is preliminary data.</text>
</comment>
<dbReference type="GO" id="GO:0016020">
    <property type="term" value="C:membrane"/>
    <property type="evidence" value="ECO:0007669"/>
    <property type="project" value="InterPro"/>
</dbReference>
<dbReference type="InterPro" id="IPR010031">
    <property type="entry name" value="FAD_lactone_oxidase-like"/>
</dbReference>
<dbReference type="GO" id="GO:0071949">
    <property type="term" value="F:FAD binding"/>
    <property type="evidence" value="ECO:0007669"/>
    <property type="project" value="InterPro"/>
</dbReference>
<organism evidence="7 8">
    <name type="scientific">Podila minutissima</name>
    <dbReference type="NCBI Taxonomy" id="64525"/>
    <lineage>
        <taxon>Eukaryota</taxon>
        <taxon>Fungi</taxon>
        <taxon>Fungi incertae sedis</taxon>
        <taxon>Mucoromycota</taxon>
        <taxon>Mortierellomycotina</taxon>
        <taxon>Mortierellomycetes</taxon>
        <taxon>Mortierellales</taxon>
        <taxon>Mortierellaceae</taxon>
        <taxon>Podila</taxon>
    </lineage>
</organism>
<dbReference type="PANTHER" id="PTHR43762:SF1">
    <property type="entry name" value="D-ARABINONO-1,4-LACTONE OXIDASE"/>
    <property type="match status" value="1"/>
</dbReference>
<proteinExistence type="inferred from homology"/>
<dbReference type="EC" id="1.1.3.37" evidence="3"/>
<evidence type="ECO:0000313" key="8">
    <source>
        <dbReference type="Proteomes" id="UP000696485"/>
    </source>
</evidence>
<dbReference type="InterPro" id="IPR036318">
    <property type="entry name" value="FAD-bd_PCMH-like_sf"/>
</dbReference>
<reference evidence="7" key="1">
    <citation type="journal article" date="2020" name="Fungal Divers.">
        <title>Resolving the Mortierellaceae phylogeny through synthesis of multi-gene phylogenetics and phylogenomics.</title>
        <authorList>
            <person name="Vandepol N."/>
            <person name="Liber J."/>
            <person name="Desiro A."/>
            <person name="Na H."/>
            <person name="Kennedy M."/>
            <person name="Barry K."/>
            <person name="Grigoriev I.V."/>
            <person name="Miller A.N."/>
            <person name="O'Donnell K."/>
            <person name="Stajich J.E."/>
            <person name="Bonito G."/>
        </authorList>
    </citation>
    <scope>NUCLEOTIDE SEQUENCE</scope>
    <source>
        <strain evidence="7">NVP1</strain>
    </source>
</reference>